<dbReference type="EMBL" id="JBGFUD010015860">
    <property type="protein sequence ID" value="MFH4984208.1"/>
    <property type="molecule type" value="Genomic_DNA"/>
</dbReference>
<name>A0ABD6F2M8_9BILA</name>
<keyword evidence="2" id="KW-1133">Transmembrane helix</keyword>
<organism evidence="3 4">
    <name type="scientific">Gnathostoma spinigerum</name>
    <dbReference type="NCBI Taxonomy" id="75299"/>
    <lineage>
        <taxon>Eukaryota</taxon>
        <taxon>Metazoa</taxon>
        <taxon>Ecdysozoa</taxon>
        <taxon>Nematoda</taxon>
        <taxon>Chromadorea</taxon>
        <taxon>Rhabditida</taxon>
        <taxon>Spirurina</taxon>
        <taxon>Gnathostomatomorpha</taxon>
        <taxon>Gnathostomatoidea</taxon>
        <taxon>Gnathostomatidae</taxon>
        <taxon>Gnathostoma</taxon>
    </lineage>
</organism>
<keyword evidence="2" id="KW-0472">Membrane</keyword>
<feature type="region of interest" description="Disordered" evidence="1">
    <location>
        <begin position="72"/>
        <end position="98"/>
    </location>
</feature>
<proteinExistence type="predicted"/>
<keyword evidence="4" id="KW-1185">Reference proteome</keyword>
<gene>
    <name evidence="3" type="ORF">AB6A40_010917</name>
</gene>
<accession>A0ABD6F2M8</accession>
<evidence type="ECO:0000313" key="4">
    <source>
        <dbReference type="Proteomes" id="UP001608902"/>
    </source>
</evidence>
<evidence type="ECO:0000256" key="2">
    <source>
        <dbReference type="SAM" id="Phobius"/>
    </source>
</evidence>
<feature type="transmembrane region" description="Helical" evidence="2">
    <location>
        <begin position="32"/>
        <end position="49"/>
    </location>
</feature>
<protein>
    <submittedName>
        <fullName evidence="3">Uncharacterized protein</fullName>
    </submittedName>
</protein>
<comment type="caution">
    <text evidence="3">The sequence shown here is derived from an EMBL/GenBank/DDBJ whole genome shotgun (WGS) entry which is preliminary data.</text>
</comment>
<evidence type="ECO:0000313" key="3">
    <source>
        <dbReference type="EMBL" id="MFH4984208.1"/>
    </source>
</evidence>
<sequence>MNEQLLRKEWSLNRSGVSYLESFLDAAVNPELIVIIGFLTMLLIEQIVYKRGTSHKNGNCQRVKSGMISQSKLGFPDEIPKIKGEEDDSPSLTTADDRKPLVLDRLDVLDSDSEESSLLQSRTEFRGAHEVEIKS</sequence>
<evidence type="ECO:0000256" key="1">
    <source>
        <dbReference type="SAM" id="MobiDB-lite"/>
    </source>
</evidence>
<keyword evidence="2" id="KW-0812">Transmembrane</keyword>
<dbReference type="Proteomes" id="UP001608902">
    <property type="component" value="Unassembled WGS sequence"/>
</dbReference>
<dbReference type="AlphaFoldDB" id="A0ABD6F2M8"/>
<reference evidence="3 4" key="1">
    <citation type="submission" date="2024-08" db="EMBL/GenBank/DDBJ databases">
        <title>Gnathostoma spinigerum genome.</title>
        <authorList>
            <person name="Gonzalez-Bertolin B."/>
            <person name="Monzon S."/>
            <person name="Zaballos A."/>
            <person name="Jimenez P."/>
            <person name="Dekumyoy P."/>
            <person name="Varona S."/>
            <person name="Cuesta I."/>
            <person name="Sumanam S."/>
            <person name="Adisakwattana P."/>
            <person name="Gasser R.B."/>
            <person name="Hernandez-Gonzalez A."/>
            <person name="Young N.D."/>
            <person name="Perteguer M.J."/>
        </authorList>
    </citation>
    <scope>NUCLEOTIDE SEQUENCE [LARGE SCALE GENOMIC DNA]</scope>
    <source>
        <strain evidence="3">AL3</strain>
        <tissue evidence="3">Liver</tissue>
    </source>
</reference>